<dbReference type="STRING" id="6277.A0A498SBR4"/>
<dbReference type="InterPro" id="IPR027417">
    <property type="entry name" value="P-loop_NTPase"/>
</dbReference>
<dbReference type="GO" id="GO:0007018">
    <property type="term" value="P:microtubule-based movement"/>
    <property type="evidence" value="ECO:0007669"/>
    <property type="project" value="InterPro"/>
</dbReference>
<dbReference type="Proteomes" id="UP000276991">
    <property type="component" value="Unassembled WGS sequence"/>
</dbReference>
<keyword evidence="12" id="KW-1185">Reference proteome</keyword>
<dbReference type="GO" id="GO:0000278">
    <property type="term" value="P:mitotic cell cycle"/>
    <property type="evidence" value="ECO:0007669"/>
    <property type="project" value="TreeGrafter"/>
</dbReference>
<evidence type="ECO:0000256" key="8">
    <source>
        <dbReference type="SAM" id="Coils"/>
    </source>
</evidence>
<name>A0A498SBR4_ACAVI</name>
<dbReference type="Pfam" id="PF00225">
    <property type="entry name" value="Kinesin"/>
    <property type="match status" value="1"/>
</dbReference>
<feature type="binding site" evidence="7">
    <location>
        <begin position="318"/>
        <end position="325"/>
    </location>
    <ligand>
        <name>ATP</name>
        <dbReference type="ChEBI" id="CHEBI:30616"/>
    </ligand>
</feature>
<evidence type="ECO:0000256" key="7">
    <source>
        <dbReference type="PROSITE-ProRule" id="PRU00283"/>
    </source>
</evidence>
<reference evidence="11 12" key="1">
    <citation type="submission" date="2018-08" db="EMBL/GenBank/DDBJ databases">
        <authorList>
            <person name="Laetsch R D."/>
            <person name="Stevens L."/>
            <person name="Kumar S."/>
            <person name="Blaxter L. M."/>
        </authorList>
    </citation>
    <scope>NUCLEOTIDE SEQUENCE [LARGE SCALE GENOMIC DNA]</scope>
</reference>
<feature type="compositionally biased region" description="Polar residues" evidence="9">
    <location>
        <begin position="947"/>
        <end position="958"/>
    </location>
</feature>
<evidence type="ECO:0000259" key="10">
    <source>
        <dbReference type="PROSITE" id="PS50067"/>
    </source>
</evidence>
<dbReference type="GO" id="GO:0005524">
    <property type="term" value="F:ATP binding"/>
    <property type="evidence" value="ECO:0007669"/>
    <property type="project" value="UniProtKB-UniRule"/>
</dbReference>
<evidence type="ECO:0000313" key="11">
    <source>
        <dbReference type="EMBL" id="VBB29202.1"/>
    </source>
</evidence>
<dbReference type="Gene3D" id="3.40.850.10">
    <property type="entry name" value="Kinesin motor domain"/>
    <property type="match status" value="1"/>
</dbReference>
<dbReference type="EMBL" id="UPTC01000559">
    <property type="protein sequence ID" value="VBB29202.1"/>
    <property type="molecule type" value="Genomic_DNA"/>
</dbReference>
<protein>
    <recommendedName>
        <fullName evidence="10">Kinesin motor domain-containing protein</fullName>
    </recommendedName>
</protein>
<dbReference type="PRINTS" id="PR00380">
    <property type="entry name" value="KINESINHEAVY"/>
</dbReference>
<dbReference type="SMART" id="SM00129">
    <property type="entry name" value="KISc"/>
    <property type="match status" value="1"/>
</dbReference>
<dbReference type="PANTHER" id="PTHR47968:SF75">
    <property type="entry name" value="CENTROMERE-ASSOCIATED PROTEIN E"/>
    <property type="match status" value="1"/>
</dbReference>
<feature type="region of interest" description="Disordered" evidence="9">
    <location>
        <begin position="938"/>
        <end position="958"/>
    </location>
</feature>
<keyword evidence="5 7" id="KW-0505">Motor protein</keyword>
<evidence type="ECO:0000256" key="5">
    <source>
        <dbReference type="ARBA" id="ARBA00023175"/>
    </source>
</evidence>
<dbReference type="InterPro" id="IPR036961">
    <property type="entry name" value="Kinesin_motor_dom_sf"/>
</dbReference>
<sequence>MPAQRLRERAYCDPKPKYLAHSASTIFVERPLQRLQELDVEKREPILLRCSALQRTNFIQVDTLKRTSEVAQSMFRLVPSLETDEWPVRYAFASISGRSTCIQLRSSPIYMIYWHVISSSKEVQIKRRTVTRLSSELILPPMEMEMAERWHMNWEYVVYRISHGLHFAIMKNITDMTPQQRVIYTRIQKCYPRRFIRSNIAPVQKKKILKASESYPIKMCTVDRGEPCHVKRINIPEYRKSMTTNYYPTREHIDRESAAEVYWRVIDGNTIIDGDEKSYIFDQVYRDVDRTQDVYDSSAKDVVESAMAGYNGTLFAYGQTASGKTYTMFGTDNAEGIVQMALDTIFAKILEGNDKRYMLRISCIEIYNEKVRDLLSDSVADLPVKEFKEKTIVDGLREEVIVCKHGVTMLIQRAFANRVIGETALNERSSRSHVILRFIIECYDDTVASDSSSYVSFLNVVDLAGSESAKQSGGDGDRLKESGKINTSLLALQKVINQLSEKGNGHVNFRDSKLTRLLKSSLGGNARTLIICTASPTEVTQTLQTLRFAARAKKIKNKPRKNWNAEGILTQYIQTIERLKAELEGNRKSETVERELLNKNIELGKEVERLRKCILSSRMLPQSTQVGCLQRKLSDRRARRQTWGGNWARSGTDTLLPYNNSDSHFQLYENRVAEKSKVSVIDELSEEPNTMTLYEAPVVAFTTLQLDDDEADIATNFQTSNQSSNRVSDTTSTVIKTAIDTEDQQSFTASCSTEDEKQFTTNSSLARQKMSEDKLPSCSEEKDIECIESNLSNKFEEKIDGLQSLIVELKAENEDLKEKLLCRNRDISWLEKQCDDADSKEAELREQLYKTQKTNDENLSIIAALRDEIAQIKRSMVISVEANIEDKGNLLRLENEIEKKEKEIREMKREIAQKDGKISGLLLELRRVTNKQENIAEKARFRENNNEDSSSKQMNYVNAQMKRTNRYEVEIDSSQSTPIKHYPECRTQ</sequence>
<keyword evidence="2 7" id="KW-0547">Nucleotide-binding</keyword>
<evidence type="ECO:0000256" key="1">
    <source>
        <dbReference type="ARBA" id="ARBA00004245"/>
    </source>
</evidence>
<dbReference type="PROSITE" id="PS50067">
    <property type="entry name" value="KINESIN_MOTOR_2"/>
    <property type="match status" value="1"/>
</dbReference>
<keyword evidence="6" id="KW-0963">Cytoplasm</keyword>
<evidence type="ECO:0000256" key="2">
    <source>
        <dbReference type="ARBA" id="ARBA00022741"/>
    </source>
</evidence>
<comment type="similarity">
    <text evidence="7">Belongs to the TRAFAC class myosin-kinesin ATPase superfamily. Kinesin family.</text>
</comment>
<dbReference type="GO" id="GO:0005874">
    <property type="term" value="C:microtubule"/>
    <property type="evidence" value="ECO:0007669"/>
    <property type="project" value="TreeGrafter"/>
</dbReference>
<dbReference type="PANTHER" id="PTHR47968">
    <property type="entry name" value="CENTROMERE PROTEIN E"/>
    <property type="match status" value="1"/>
</dbReference>
<feature type="coiled-coil region" evidence="8">
    <location>
        <begin position="883"/>
        <end position="917"/>
    </location>
</feature>
<accession>A0A498SBR4</accession>
<keyword evidence="6" id="KW-0206">Cytoskeleton</keyword>
<feature type="region of interest" description="Disordered" evidence="9">
    <location>
        <begin position="969"/>
        <end position="988"/>
    </location>
</feature>
<dbReference type="GO" id="GO:0003777">
    <property type="term" value="F:microtubule motor activity"/>
    <property type="evidence" value="ECO:0007669"/>
    <property type="project" value="InterPro"/>
</dbReference>
<keyword evidence="4 8" id="KW-0175">Coiled coil</keyword>
<keyword evidence="3 7" id="KW-0067">ATP-binding</keyword>
<feature type="coiled-coil region" evidence="8">
    <location>
        <begin position="569"/>
        <end position="600"/>
    </location>
</feature>
<comment type="subcellular location">
    <subcellularLocation>
        <location evidence="1">Cytoplasm</location>
        <location evidence="1">Cytoskeleton</location>
    </subcellularLocation>
</comment>
<evidence type="ECO:0000256" key="3">
    <source>
        <dbReference type="ARBA" id="ARBA00022840"/>
    </source>
</evidence>
<evidence type="ECO:0000256" key="9">
    <source>
        <dbReference type="SAM" id="MobiDB-lite"/>
    </source>
</evidence>
<feature type="coiled-coil region" evidence="8">
    <location>
        <begin position="792"/>
        <end position="847"/>
    </location>
</feature>
<evidence type="ECO:0000256" key="4">
    <source>
        <dbReference type="ARBA" id="ARBA00023054"/>
    </source>
</evidence>
<proteinExistence type="inferred from homology"/>
<dbReference type="InterPro" id="IPR027640">
    <property type="entry name" value="Kinesin-like_fam"/>
</dbReference>
<dbReference type="OrthoDB" id="21525at2759"/>
<dbReference type="SUPFAM" id="SSF52540">
    <property type="entry name" value="P-loop containing nucleoside triphosphate hydrolases"/>
    <property type="match status" value="1"/>
</dbReference>
<dbReference type="AlphaFoldDB" id="A0A498SBR4"/>
<evidence type="ECO:0000313" key="12">
    <source>
        <dbReference type="Proteomes" id="UP000276991"/>
    </source>
</evidence>
<organism evidence="11 12">
    <name type="scientific">Acanthocheilonema viteae</name>
    <name type="common">Filarial nematode worm</name>
    <name type="synonym">Dipetalonema viteae</name>
    <dbReference type="NCBI Taxonomy" id="6277"/>
    <lineage>
        <taxon>Eukaryota</taxon>
        <taxon>Metazoa</taxon>
        <taxon>Ecdysozoa</taxon>
        <taxon>Nematoda</taxon>
        <taxon>Chromadorea</taxon>
        <taxon>Rhabditida</taxon>
        <taxon>Spirurina</taxon>
        <taxon>Spiruromorpha</taxon>
        <taxon>Filarioidea</taxon>
        <taxon>Onchocercidae</taxon>
        <taxon>Acanthocheilonema</taxon>
    </lineage>
</organism>
<feature type="region of interest" description="Disordered" evidence="9">
    <location>
        <begin position="747"/>
        <end position="774"/>
    </location>
</feature>
<feature type="domain" description="Kinesin motor" evidence="10">
    <location>
        <begin position="242"/>
        <end position="555"/>
    </location>
</feature>
<dbReference type="GO" id="GO:0008017">
    <property type="term" value="F:microtubule binding"/>
    <property type="evidence" value="ECO:0007669"/>
    <property type="project" value="InterPro"/>
</dbReference>
<dbReference type="InterPro" id="IPR001752">
    <property type="entry name" value="Kinesin_motor_dom"/>
</dbReference>
<gene>
    <name evidence="11" type="ORF">NAV_LOCUS4007</name>
</gene>
<evidence type="ECO:0000256" key="6">
    <source>
        <dbReference type="ARBA" id="ARBA00023212"/>
    </source>
</evidence>